<gene>
    <name evidence="8" type="ORF">VNO78_30776</name>
</gene>
<evidence type="ECO:0000256" key="1">
    <source>
        <dbReference type="ARBA" id="ARBA00006529"/>
    </source>
</evidence>
<dbReference type="GO" id="GO:0005524">
    <property type="term" value="F:ATP binding"/>
    <property type="evidence" value="ECO:0007669"/>
    <property type="project" value="UniProtKB-KW"/>
</dbReference>
<evidence type="ECO:0000313" key="8">
    <source>
        <dbReference type="EMBL" id="KAK7385069.1"/>
    </source>
</evidence>
<keyword evidence="3" id="KW-0547">Nucleotide-binding</keyword>
<evidence type="ECO:0000313" key="9">
    <source>
        <dbReference type="Proteomes" id="UP001386955"/>
    </source>
</evidence>
<dbReference type="EMBL" id="JAYMYS010000008">
    <property type="protein sequence ID" value="KAK7385069.1"/>
    <property type="molecule type" value="Genomic_DNA"/>
</dbReference>
<keyword evidence="5" id="KW-0067">ATP-binding</keyword>
<comment type="caution">
    <text evidence="8">The sequence shown here is derived from an EMBL/GenBank/DDBJ whole genome shotgun (WGS) entry which is preliminary data.</text>
</comment>
<dbReference type="Proteomes" id="UP001386955">
    <property type="component" value="Unassembled WGS sequence"/>
</dbReference>
<evidence type="ECO:0000256" key="4">
    <source>
        <dbReference type="ARBA" id="ARBA00022777"/>
    </source>
</evidence>
<evidence type="ECO:0000256" key="6">
    <source>
        <dbReference type="SAM" id="MobiDB-lite"/>
    </source>
</evidence>
<feature type="compositionally biased region" description="Low complexity" evidence="6">
    <location>
        <begin position="102"/>
        <end position="121"/>
    </location>
</feature>
<protein>
    <recommendedName>
        <fullName evidence="7">Protein kinase domain-containing protein</fullName>
    </recommendedName>
</protein>
<comment type="similarity">
    <text evidence="1">Belongs to the protein kinase superfamily. STE Ser/Thr protein kinase family. MAP kinase kinase kinase subfamily.</text>
</comment>
<feature type="domain" description="Protein kinase" evidence="7">
    <location>
        <begin position="203"/>
        <end position="485"/>
    </location>
</feature>
<reference evidence="8 9" key="1">
    <citation type="submission" date="2024-01" db="EMBL/GenBank/DDBJ databases">
        <title>The genomes of 5 underutilized Papilionoideae crops provide insights into root nodulation and disease resistanc.</title>
        <authorList>
            <person name="Jiang F."/>
        </authorList>
    </citation>
    <scope>NUCLEOTIDE SEQUENCE [LARGE SCALE GENOMIC DNA]</scope>
    <source>
        <strain evidence="8">DUOXIRENSHENG_FW03</strain>
        <tissue evidence="8">Leaves</tissue>
    </source>
</reference>
<sequence>MPFWWKRCQIVAQDSYNQQQSCRRNEGEKSNVSKTRIVSKRQNIEKAKSFEETVLVSHRFYRAFTLPNRPSSYEIFHSEKQVYPLPQPSRSLELASVKFDSEPASSSSSPSGSSDSTSLGVDVSEDHRDFASFIAYEESECDSSLTIQHKESETFASEKLIQHPQHSETSADLQNIKDENWKHLCHPLPLPPYGLSQHLQSKWIKGRLLGKGSFGHVYAGFNGRGKKIACFYYYKLMLIVITMYSINGQLCAIKEMKPICEDQNSEAYLKEMNQEVELLSQLSHRNIVQYYGSELRTDNGKEKLSLYLEYVSGGSIYKLLQEYGPFKESLIRSYTMQILHALAYLHARNTIHRNIKGSNILVDSNAIIKLTDFGMAKNITSTSFVHSFEGSTHWTAPEVILNTSSVGLAVDVWSLGCTVIEMATTKPPWSNYKGVAAVFKTANSNDYQQIPSHLSKDAQNFLKLCLQRDPFLRPSATQLLQHPFIQDS</sequence>
<dbReference type="SUPFAM" id="SSF56112">
    <property type="entry name" value="Protein kinase-like (PK-like)"/>
    <property type="match status" value="1"/>
</dbReference>
<keyword evidence="9" id="KW-1185">Reference proteome</keyword>
<proteinExistence type="inferred from homology"/>
<dbReference type="InterPro" id="IPR050538">
    <property type="entry name" value="MAP_kinase_kinase_kinase"/>
</dbReference>
<dbReference type="Gene3D" id="1.10.510.10">
    <property type="entry name" value="Transferase(Phosphotransferase) domain 1"/>
    <property type="match status" value="1"/>
</dbReference>
<dbReference type="PANTHER" id="PTHR48016">
    <property type="entry name" value="MAP KINASE KINASE KINASE SSK2-RELATED-RELATED"/>
    <property type="match status" value="1"/>
</dbReference>
<dbReference type="PANTHER" id="PTHR48016:SF11">
    <property type="entry name" value="PROTEIN KINASE DOMAIN-CONTAINING PROTEIN"/>
    <property type="match status" value="1"/>
</dbReference>
<organism evidence="8 9">
    <name type="scientific">Psophocarpus tetragonolobus</name>
    <name type="common">Winged bean</name>
    <name type="synonym">Dolichos tetragonolobus</name>
    <dbReference type="NCBI Taxonomy" id="3891"/>
    <lineage>
        <taxon>Eukaryota</taxon>
        <taxon>Viridiplantae</taxon>
        <taxon>Streptophyta</taxon>
        <taxon>Embryophyta</taxon>
        <taxon>Tracheophyta</taxon>
        <taxon>Spermatophyta</taxon>
        <taxon>Magnoliopsida</taxon>
        <taxon>eudicotyledons</taxon>
        <taxon>Gunneridae</taxon>
        <taxon>Pentapetalae</taxon>
        <taxon>rosids</taxon>
        <taxon>fabids</taxon>
        <taxon>Fabales</taxon>
        <taxon>Fabaceae</taxon>
        <taxon>Papilionoideae</taxon>
        <taxon>50 kb inversion clade</taxon>
        <taxon>NPAAA clade</taxon>
        <taxon>indigoferoid/millettioid clade</taxon>
        <taxon>Phaseoleae</taxon>
        <taxon>Psophocarpus</taxon>
    </lineage>
</organism>
<dbReference type="PROSITE" id="PS50011">
    <property type="entry name" value="PROTEIN_KINASE_DOM"/>
    <property type="match status" value="1"/>
</dbReference>
<evidence type="ECO:0000256" key="5">
    <source>
        <dbReference type="ARBA" id="ARBA00022840"/>
    </source>
</evidence>
<dbReference type="GO" id="GO:0005737">
    <property type="term" value="C:cytoplasm"/>
    <property type="evidence" value="ECO:0007669"/>
    <property type="project" value="TreeGrafter"/>
</dbReference>
<dbReference type="AlphaFoldDB" id="A0AAN9RX88"/>
<evidence type="ECO:0000256" key="3">
    <source>
        <dbReference type="ARBA" id="ARBA00022741"/>
    </source>
</evidence>
<name>A0AAN9RX88_PSOTE</name>
<dbReference type="Pfam" id="PF00069">
    <property type="entry name" value="Pkinase"/>
    <property type="match status" value="1"/>
</dbReference>
<dbReference type="GO" id="GO:0004709">
    <property type="term" value="F:MAP kinase kinase kinase activity"/>
    <property type="evidence" value="ECO:0007669"/>
    <property type="project" value="TreeGrafter"/>
</dbReference>
<keyword evidence="2" id="KW-0808">Transferase</keyword>
<evidence type="ECO:0000256" key="2">
    <source>
        <dbReference type="ARBA" id="ARBA00022679"/>
    </source>
</evidence>
<keyword evidence="4" id="KW-0418">Kinase</keyword>
<dbReference type="InterPro" id="IPR000719">
    <property type="entry name" value="Prot_kinase_dom"/>
</dbReference>
<feature type="region of interest" description="Disordered" evidence="6">
    <location>
        <begin position="101"/>
        <end position="121"/>
    </location>
</feature>
<evidence type="ECO:0000259" key="7">
    <source>
        <dbReference type="PROSITE" id="PS50011"/>
    </source>
</evidence>
<dbReference type="InterPro" id="IPR011009">
    <property type="entry name" value="Kinase-like_dom_sf"/>
</dbReference>
<accession>A0AAN9RX88</accession>